<sequence length="46" mass="5223">MCRRHMSASVLLEWLGYCGCCGAGISQVEALLYERIADGTHYMRRD</sequence>
<name>A0A158BTX2_9BURK</name>
<gene>
    <name evidence="1" type="ORF">AWB76_04664</name>
</gene>
<dbReference type="STRING" id="1777137.AWB76_04664"/>
<dbReference type="Proteomes" id="UP000054624">
    <property type="component" value="Unassembled WGS sequence"/>
</dbReference>
<dbReference type="EMBL" id="FCOI02000016">
    <property type="protein sequence ID" value="SAK73431.1"/>
    <property type="molecule type" value="Genomic_DNA"/>
</dbReference>
<accession>A0A158BTX2</accession>
<dbReference type="AlphaFoldDB" id="A0A158BTX2"/>
<evidence type="ECO:0000313" key="2">
    <source>
        <dbReference type="Proteomes" id="UP000054624"/>
    </source>
</evidence>
<protein>
    <submittedName>
        <fullName evidence="1">Uncharacterized protein</fullName>
    </submittedName>
</protein>
<keyword evidence="2" id="KW-1185">Reference proteome</keyword>
<reference evidence="2" key="1">
    <citation type="submission" date="2016-01" db="EMBL/GenBank/DDBJ databases">
        <authorList>
            <person name="Peeters Charlotte."/>
        </authorList>
    </citation>
    <scope>NUCLEOTIDE SEQUENCE [LARGE SCALE GENOMIC DNA]</scope>
</reference>
<proteinExistence type="predicted"/>
<organism evidence="1 2">
    <name type="scientific">Caballeronia temeraria</name>
    <dbReference type="NCBI Taxonomy" id="1777137"/>
    <lineage>
        <taxon>Bacteria</taxon>
        <taxon>Pseudomonadati</taxon>
        <taxon>Pseudomonadota</taxon>
        <taxon>Betaproteobacteria</taxon>
        <taxon>Burkholderiales</taxon>
        <taxon>Burkholderiaceae</taxon>
        <taxon>Caballeronia</taxon>
    </lineage>
</organism>
<evidence type="ECO:0000313" key="1">
    <source>
        <dbReference type="EMBL" id="SAK73431.1"/>
    </source>
</evidence>